<dbReference type="PROSITE" id="PS00107">
    <property type="entry name" value="PROTEIN_KINASE_ATP"/>
    <property type="match status" value="1"/>
</dbReference>
<evidence type="ECO:0000256" key="9">
    <source>
        <dbReference type="PROSITE-ProRule" id="PRU10141"/>
    </source>
</evidence>
<evidence type="ECO:0000256" key="3">
    <source>
        <dbReference type="ARBA" id="ARBA00022679"/>
    </source>
</evidence>
<comment type="catalytic activity">
    <reaction evidence="7">
        <text>L-threonyl-[protein] + ATP = O-phospho-L-threonyl-[protein] + ADP + H(+)</text>
        <dbReference type="Rhea" id="RHEA:46608"/>
        <dbReference type="Rhea" id="RHEA-COMP:11060"/>
        <dbReference type="Rhea" id="RHEA-COMP:11605"/>
        <dbReference type="ChEBI" id="CHEBI:15378"/>
        <dbReference type="ChEBI" id="CHEBI:30013"/>
        <dbReference type="ChEBI" id="CHEBI:30616"/>
        <dbReference type="ChEBI" id="CHEBI:61977"/>
        <dbReference type="ChEBI" id="CHEBI:456216"/>
        <dbReference type="EC" id="2.7.11.1"/>
    </reaction>
</comment>
<evidence type="ECO:0000256" key="1">
    <source>
        <dbReference type="ARBA" id="ARBA00012513"/>
    </source>
</evidence>
<comment type="catalytic activity">
    <reaction evidence="8">
        <text>L-seryl-[protein] + ATP = O-phospho-L-seryl-[protein] + ADP + H(+)</text>
        <dbReference type="Rhea" id="RHEA:17989"/>
        <dbReference type="Rhea" id="RHEA-COMP:9863"/>
        <dbReference type="Rhea" id="RHEA-COMP:11604"/>
        <dbReference type="ChEBI" id="CHEBI:15378"/>
        <dbReference type="ChEBI" id="CHEBI:29999"/>
        <dbReference type="ChEBI" id="CHEBI:30616"/>
        <dbReference type="ChEBI" id="CHEBI:83421"/>
        <dbReference type="ChEBI" id="CHEBI:456216"/>
        <dbReference type="EC" id="2.7.11.1"/>
    </reaction>
</comment>
<dbReference type="Gene3D" id="3.30.200.20">
    <property type="entry name" value="Phosphorylase Kinase, domain 1"/>
    <property type="match status" value="1"/>
</dbReference>
<keyword evidence="6 9" id="KW-0067">ATP-binding</keyword>
<organism evidence="11 12">
    <name type="scientific">Porites evermanni</name>
    <dbReference type="NCBI Taxonomy" id="104178"/>
    <lineage>
        <taxon>Eukaryota</taxon>
        <taxon>Metazoa</taxon>
        <taxon>Cnidaria</taxon>
        <taxon>Anthozoa</taxon>
        <taxon>Hexacorallia</taxon>
        <taxon>Scleractinia</taxon>
        <taxon>Fungiina</taxon>
        <taxon>Poritidae</taxon>
        <taxon>Porites</taxon>
    </lineage>
</organism>
<name>A0ABN8SE20_9CNID</name>
<dbReference type="InterPro" id="IPR011009">
    <property type="entry name" value="Kinase-like_dom_sf"/>
</dbReference>
<keyword evidence="5" id="KW-0418">Kinase</keyword>
<dbReference type="Pfam" id="PF00069">
    <property type="entry name" value="Pkinase"/>
    <property type="match status" value="1"/>
</dbReference>
<evidence type="ECO:0000259" key="10">
    <source>
        <dbReference type="PROSITE" id="PS50011"/>
    </source>
</evidence>
<protein>
    <recommendedName>
        <fullName evidence="1">non-specific serine/threonine protein kinase</fullName>
        <ecNumber evidence="1">2.7.11.1</ecNumber>
    </recommendedName>
</protein>
<evidence type="ECO:0000256" key="7">
    <source>
        <dbReference type="ARBA" id="ARBA00047899"/>
    </source>
</evidence>
<proteinExistence type="predicted"/>
<accession>A0ABN8SE20</accession>
<dbReference type="SUPFAM" id="SSF56112">
    <property type="entry name" value="Protein kinase-like (PK-like)"/>
    <property type="match status" value="1"/>
</dbReference>
<feature type="non-terminal residue" evidence="11">
    <location>
        <position position="119"/>
    </location>
</feature>
<evidence type="ECO:0000256" key="2">
    <source>
        <dbReference type="ARBA" id="ARBA00022527"/>
    </source>
</evidence>
<keyword evidence="2" id="KW-0723">Serine/threonine-protein kinase</keyword>
<dbReference type="PROSITE" id="PS50011">
    <property type="entry name" value="PROTEIN_KINASE_DOM"/>
    <property type="match status" value="1"/>
</dbReference>
<evidence type="ECO:0000256" key="8">
    <source>
        <dbReference type="ARBA" id="ARBA00048679"/>
    </source>
</evidence>
<dbReference type="PANTHER" id="PTHR44899">
    <property type="entry name" value="CAMK FAMILY PROTEIN KINASE"/>
    <property type="match status" value="1"/>
</dbReference>
<keyword evidence="12" id="KW-1185">Reference proteome</keyword>
<keyword evidence="4 9" id="KW-0547">Nucleotide-binding</keyword>
<reference evidence="11 12" key="1">
    <citation type="submission" date="2022-05" db="EMBL/GenBank/DDBJ databases">
        <authorList>
            <consortium name="Genoscope - CEA"/>
            <person name="William W."/>
        </authorList>
    </citation>
    <scope>NUCLEOTIDE SEQUENCE [LARGE SCALE GENOMIC DNA]</scope>
</reference>
<dbReference type="InterPro" id="IPR017441">
    <property type="entry name" value="Protein_kinase_ATP_BS"/>
</dbReference>
<dbReference type="InterPro" id="IPR051131">
    <property type="entry name" value="NEK_Ser/Thr_kinase_NIMA"/>
</dbReference>
<evidence type="ECO:0000256" key="4">
    <source>
        <dbReference type="ARBA" id="ARBA00022741"/>
    </source>
</evidence>
<dbReference type="InterPro" id="IPR000719">
    <property type="entry name" value="Prot_kinase_dom"/>
</dbReference>
<evidence type="ECO:0000256" key="6">
    <source>
        <dbReference type="ARBA" id="ARBA00022840"/>
    </source>
</evidence>
<dbReference type="SMART" id="SM00220">
    <property type="entry name" value="S_TKc"/>
    <property type="match status" value="1"/>
</dbReference>
<dbReference type="Gene3D" id="1.10.510.10">
    <property type="entry name" value="Transferase(Phosphotransferase) domain 1"/>
    <property type="match status" value="1"/>
</dbReference>
<evidence type="ECO:0000313" key="12">
    <source>
        <dbReference type="Proteomes" id="UP001159427"/>
    </source>
</evidence>
<evidence type="ECO:0000256" key="5">
    <source>
        <dbReference type="ARBA" id="ARBA00022777"/>
    </source>
</evidence>
<evidence type="ECO:0000313" key="11">
    <source>
        <dbReference type="EMBL" id="CAH3188936.1"/>
    </source>
</evidence>
<dbReference type="PANTHER" id="PTHR44899:SF3">
    <property type="entry name" value="SERINE_THREONINE-PROTEIN KINASE NEK1"/>
    <property type="match status" value="1"/>
</dbReference>
<feature type="domain" description="Protein kinase" evidence="10">
    <location>
        <begin position="4"/>
        <end position="119"/>
    </location>
</feature>
<dbReference type="EMBL" id="CALNXI010002561">
    <property type="protein sequence ID" value="CAH3188936.1"/>
    <property type="molecule type" value="Genomic_DNA"/>
</dbReference>
<comment type="caution">
    <text evidence="11">The sequence shown here is derived from an EMBL/GenBank/DDBJ whole genome shotgun (WGS) entry which is preliminary data.</text>
</comment>
<gene>
    <name evidence="11" type="ORF">PEVE_00018923</name>
</gene>
<feature type="binding site" evidence="9">
    <location>
        <position position="33"/>
    </location>
    <ligand>
        <name>ATP</name>
        <dbReference type="ChEBI" id="CHEBI:30616"/>
    </ligand>
</feature>
<keyword evidence="3" id="KW-0808">Transferase</keyword>
<sequence length="119" mass="13297">MERYDVIKTIGKGAGGKVLLATEKNSSRHVAIKEIILDPNKKNRTKEAVLKEASILAHLKHPHVVSLQESFFDPSEEKLFIVQDFCDGGTLHEKIVSARENNSPFSENQIMQVSINISL</sequence>
<dbReference type="Proteomes" id="UP001159427">
    <property type="component" value="Unassembled WGS sequence"/>
</dbReference>
<dbReference type="EC" id="2.7.11.1" evidence="1"/>